<dbReference type="EMBL" id="JBHSWH010000001">
    <property type="protein sequence ID" value="MFC6707614.1"/>
    <property type="molecule type" value="Genomic_DNA"/>
</dbReference>
<sequence>MTDTGLKATTLAALQDARDHVLEAVDGLGPADLRRAVLPSGWNMLGLVNHLTVDVERLWFSAVAAGDPAAIAQFDAPSNAWHVPPDVPPDAVLTAYHDECARADRVLADADFGAPPAWWPADQFGDWRLASVGEAVLHVIVETASHAGQLDAARELIDGHQWLVLT</sequence>
<gene>
    <name evidence="1" type="ORF">ACFQDH_20820</name>
</gene>
<reference evidence="2" key="1">
    <citation type="journal article" date="2019" name="Int. J. Syst. Evol. Microbiol.">
        <title>The Global Catalogue of Microorganisms (GCM) 10K type strain sequencing project: providing services to taxonomists for standard genome sequencing and annotation.</title>
        <authorList>
            <consortium name="The Broad Institute Genomics Platform"/>
            <consortium name="The Broad Institute Genome Sequencing Center for Infectious Disease"/>
            <person name="Wu L."/>
            <person name="Ma J."/>
        </authorList>
    </citation>
    <scope>NUCLEOTIDE SEQUENCE [LARGE SCALE GENOMIC DNA]</scope>
    <source>
        <strain evidence="2">CCUG 58127</strain>
    </source>
</reference>
<organism evidence="1 2">
    <name type="scientific">Flexivirga alba</name>
    <dbReference type="NCBI Taxonomy" id="702742"/>
    <lineage>
        <taxon>Bacteria</taxon>
        <taxon>Bacillati</taxon>
        <taxon>Actinomycetota</taxon>
        <taxon>Actinomycetes</taxon>
        <taxon>Micrococcales</taxon>
        <taxon>Dermacoccaceae</taxon>
        <taxon>Flexivirga</taxon>
    </lineage>
</organism>
<dbReference type="Gene3D" id="1.20.120.450">
    <property type="entry name" value="dinb family like domain"/>
    <property type="match status" value="1"/>
</dbReference>
<accession>A0ABW2AM28</accession>
<protein>
    <submittedName>
        <fullName evidence="1">DUF664 domain-containing protein</fullName>
    </submittedName>
</protein>
<evidence type="ECO:0000313" key="2">
    <source>
        <dbReference type="Proteomes" id="UP001596298"/>
    </source>
</evidence>
<dbReference type="Proteomes" id="UP001596298">
    <property type="component" value="Unassembled WGS sequence"/>
</dbReference>
<dbReference type="Pfam" id="PF04978">
    <property type="entry name" value="MST"/>
    <property type="match status" value="1"/>
</dbReference>
<dbReference type="SUPFAM" id="SSF109854">
    <property type="entry name" value="DinB/YfiT-like putative metalloenzymes"/>
    <property type="match status" value="1"/>
</dbReference>
<dbReference type="RefSeq" id="WP_382404284.1">
    <property type="nucleotide sequence ID" value="NZ_JBHSWH010000001.1"/>
</dbReference>
<evidence type="ECO:0000313" key="1">
    <source>
        <dbReference type="EMBL" id="MFC6707614.1"/>
    </source>
</evidence>
<dbReference type="InterPro" id="IPR034660">
    <property type="entry name" value="DinB/YfiT-like"/>
</dbReference>
<name>A0ABW2AM28_9MICO</name>
<proteinExistence type="predicted"/>
<comment type="caution">
    <text evidence="1">The sequence shown here is derived from an EMBL/GenBank/DDBJ whole genome shotgun (WGS) entry which is preliminary data.</text>
</comment>
<dbReference type="InterPro" id="IPR007061">
    <property type="entry name" value="MST-like"/>
</dbReference>
<keyword evidence="2" id="KW-1185">Reference proteome</keyword>